<dbReference type="InterPro" id="IPR042376">
    <property type="entry name" value="MED26"/>
</dbReference>
<feature type="non-terminal residue" evidence="3">
    <location>
        <position position="187"/>
    </location>
</feature>
<evidence type="ECO:0000313" key="3">
    <source>
        <dbReference type="EMBL" id="KFM10751.1"/>
    </source>
</evidence>
<evidence type="ECO:0000259" key="2">
    <source>
        <dbReference type="Pfam" id="PF15693"/>
    </source>
</evidence>
<dbReference type="GO" id="GO:0003712">
    <property type="term" value="F:transcription coregulator activity"/>
    <property type="evidence" value="ECO:0007669"/>
    <property type="project" value="TreeGrafter"/>
</dbReference>
<evidence type="ECO:0000256" key="1">
    <source>
        <dbReference type="SAM" id="MobiDB-lite"/>
    </source>
</evidence>
<dbReference type="GO" id="GO:0070847">
    <property type="term" value="C:core mediator complex"/>
    <property type="evidence" value="ECO:0007669"/>
    <property type="project" value="TreeGrafter"/>
</dbReference>
<dbReference type="PANTHER" id="PTHR15201">
    <property type="entry name" value="CRSP70"/>
    <property type="match status" value="1"/>
</dbReference>
<dbReference type="PANTHER" id="PTHR15201:SF1">
    <property type="entry name" value="MEDIATOR OF RNA POLYMERASE II TRANSCRIPTION SUBUNIT 26"/>
    <property type="match status" value="1"/>
</dbReference>
<accession>A0A087RB97</accession>
<feature type="domain" description="Mediator complex subunit 26 C-terminal" evidence="2">
    <location>
        <begin position="7"/>
        <end position="185"/>
    </location>
</feature>
<sequence>GGVKPVRLKERKLTFDPMTGQIKPLTQKDPLQVEIPALTEQHRTETEKQEQKPNLQSPFEQTNWKELSRNEIIQSYLNRQSSLLSSSGVQTPGAHYFMSEYLKQEESTRKEARKTHVLAPNSKPTDLPGVTREVTSDDLNRIREHNWPGVNGCYDTQGNWYDWTQCISLDPHGDDGRLNILPYVCLD</sequence>
<protein>
    <submittedName>
        <fullName evidence="3">Mediator of RNA polymerase II transcription subunit 26</fullName>
    </submittedName>
</protein>
<proteinExistence type="predicted"/>
<dbReference type="GO" id="GO:0016592">
    <property type="term" value="C:mediator complex"/>
    <property type="evidence" value="ECO:0007669"/>
    <property type="project" value="InterPro"/>
</dbReference>
<feature type="compositionally biased region" description="Polar residues" evidence="1">
    <location>
        <begin position="52"/>
        <end position="62"/>
    </location>
</feature>
<evidence type="ECO:0000313" key="4">
    <source>
        <dbReference type="Proteomes" id="UP000053286"/>
    </source>
</evidence>
<feature type="region of interest" description="Disordered" evidence="1">
    <location>
        <begin position="36"/>
        <end position="62"/>
    </location>
</feature>
<dbReference type="InterPro" id="IPR031416">
    <property type="entry name" value="Med26_C"/>
</dbReference>
<dbReference type="AlphaFoldDB" id="A0A087RB97"/>
<dbReference type="Proteomes" id="UP000053286">
    <property type="component" value="Unassembled WGS sequence"/>
</dbReference>
<gene>
    <name evidence="3" type="ORF">AS27_10898</name>
</gene>
<name>A0A087RB97_APTFO</name>
<organism evidence="3 4">
    <name type="scientific">Aptenodytes forsteri</name>
    <name type="common">Emperor penguin</name>
    <dbReference type="NCBI Taxonomy" id="9233"/>
    <lineage>
        <taxon>Eukaryota</taxon>
        <taxon>Metazoa</taxon>
        <taxon>Chordata</taxon>
        <taxon>Craniata</taxon>
        <taxon>Vertebrata</taxon>
        <taxon>Euteleostomi</taxon>
        <taxon>Archelosauria</taxon>
        <taxon>Archosauria</taxon>
        <taxon>Dinosauria</taxon>
        <taxon>Saurischia</taxon>
        <taxon>Theropoda</taxon>
        <taxon>Coelurosauria</taxon>
        <taxon>Aves</taxon>
        <taxon>Neognathae</taxon>
        <taxon>Neoaves</taxon>
        <taxon>Aequornithes</taxon>
        <taxon>Sphenisciformes</taxon>
        <taxon>Spheniscidae</taxon>
        <taxon>Aptenodytes</taxon>
    </lineage>
</organism>
<dbReference type="STRING" id="9233.A0A087RB97"/>
<dbReference type="EMBL" id="KL226268">
    <property type="protein sequence ID" value="KFM10751.1"/>
    <property type="molecule type" value="Genomic_DNA"/>
</dbReference>
<dbReference type="GO" id="GO:0006357">
    <property type="term" value="P:regulation of transcription by RNA polymerase II"/>
    <property type="evidence" value="ECO:0007669"/>
    <property type="project" value="InterPro"/>
</dbReference>
<feature type="non-terminal residue" evidence="3">
    <location>
        <position position="1"/>
    </location>
</feature>
<dbReference type="GO" id="GO:0010628">
    <property type="term" value="P:positive regulation of gene expression"/>
    <property type="evidence" value="ECO:0007669"/>
    <property type="project" value="TreeGrafter"/>
</dbReference>
<dbReference type="Pfam" id="PF15693">
    <property type="entry name" value="Med26_C"/>
    <property type="match status" value="1"/>
</dbReference>
<reference evidence="3 4" key="1">
    <citation type="submission" date="2014-04" db="EMBL/GenBank/DDBJ databases">
        <title>Genome evolution of avian class.</title>
        <authorList>
            <person name="Zhang G."/>
            <person name="Li C."/>
        </authorList>
    </citation>
    <scope>NUCLEOTIDE SEQUENCE [LARGE SCALE GENOMIC DNA]</scope>
    <source>
        <strain evidence="3">BGI_AS27</strain>
    </source>
</reference>
<feature type="compositionally biased region" description="Basic and acidic residues" evidence="1">
    <location>
        <begin position="40"/>
        <end position="51"/>
    </location>
</feature>
<keyword evidence="4" id="KW-1185">Reference proteome</keyword>